<keyword evidence="2 5" id="KW-0812">Transmembrane</keyword>
<dbReference type="Pfam" id="PF02535">
    <property type="entry name" value="Zip"/>
    <property type="match status" value="1"/>
</dbReference>
<organism evidence="6 7">
    <name type="scientific">Cryptolaemus montrouzieri</name>
    <dbReference type="NCBI Taxonomy" id="559131"/>
    <lineage>
        <taxon>Eukaryota</taxon>
        <taxon>Metazoa</taxon>
        <taxon>Ecdysozoa</taxon>
        <taxon>Arthropoda</taxon>
        <taxon>Hexapoda</taxon>
        <taxon>Insecta</taxon>
        <taxon>Pterygota</taxon>
        <taxon>Neoptera</taxon>
        <taxon>Endopterygota</taxon>
        <taxon>Coleoptera</taxon>
        <taxon>Polyphaga</taxon>
        <taxon>Cucujiformia</taxon>
        <taxon>Coccinelloidea</taxon>
        <taxon>Coccinellidae</taxon>
        <taxon>Scymninae</taxon>
        <taxon>Scymnini</taxon>
        <taxon>Cryptolaemus</taxon>
    </lineage>
</organism>
<evidence type="ECO:0000256" key="2">
    <source>
        <dbReference type="ARBA" id="ARBA00022692"/>
    </source>
</evidence>
<dbReference type="Proteomes" id="UP001516400">
    <property type="component" value="Unassembled WGS sequence"/>
</dbReference>
<accession>A0ABD2NDD9</accession>
<dbReference type="InterPro" id="IPR003689">
    <property type="entry name" value="ZIP"/>
</dbReference>
<evidence type="ECO:0000313" key="7">
    <source>
        <dbReference type="Proteomes" id="UP001516400"/>
    </source>
</evidence>
<keyword evidence="7" id="KW-1185">Reference proteome</keyword>
<evidence type="ECO:0000256" key="1">
    <source>
        <dbReference type="ARBA" id="ARBA00004141"/>
    </source>
</evidence>
<gene>
    <name evidence="6" type="ORF">HHI36_012147</name>
</gene>
<feature type="transmembrane region" description="Helical" evidence="5">
    <location>
        <begin position="281"/>
        <end position="301"/>
    </location>
</feature>
<evidence type="ECO:0000256" key="4">
    <source>
        <dbReference type="ARBA" id="ARBA00023136"/>
    </source>
</evidence>
<keyword evidence="4 5" id="KW-0472">Membrane</keyword>
<feature type="transmembrane region" description="Helical" evidence="5">
    <location>
        <begin position="214"/>
        <end position="238"/>
    </location>
</feature>
<feature type="transmembrane region" description="Helical" evidence="5">
    <location>
        <begin position="53"/>
        <end position="78"/>
    </location>
</feature>
<evidence type="ECO:0000256" key="5">
    <source>
        <dbReference type="SAM" id="Phobius"/>
    </source>
</evidence>
<reference evidence="6 7" key="1">
    <citation type="journal article" date="2021" name="BMC Biol.">
        <title>Horizontally acquired antibacterial genes associated with adaptive radiation of ladybird beetles.</title>
        <authorList>
            <person name="Li H.S."/>
            <person name="Tang X.F."/>
            <person name="Huang Y.H."/>
            <person name="Xu Z.Y."/>
            <person name="Chen M.L."/>
            <person name="Du X.Y."/>
            <person name="Qiu B.Y."/>
            <person name="Chen P.T."/>
            <person name="Zhang W."/>
            <person name="Slipinski A."/>
            <person name="Escalona H.E."/>
            <person name="Waterhouse R.M."/>
            <person name="Zwick A."/>
            <person name="Pang H."/>
        </authorList>
    </citation>
    <scope>NUCLEOTIDE SEQUENCE [LARGE SCALE GENOMIC DNA]</scope>
    <source>
        <strain evidence="6">SYSU2018</strain>
    </source>
</reference>
<protein>
    <recommendedName>
        <fullName evidence="8">Zinc transporter ZIP1</fullName>
    </recommendedName>
</protein>
<dbReference type="PANTHER" id="PTHR11040:SF203">
    <property type="entry name" value="FI18611P1-RELATED"/>
    <property type="match status" value="1"/>
</dbReference>
<evidence type="ECO:0000256" key="3">
    <source>
        <dbReference type="ARBA" id="ARBA00022989"/>
    </source>
</evidence>
<name>A0ABD2NDD9_9CUCU</name>
<dbReference type="PANTHER" id="PTHR11040">
    <property type="entry name" value="ZINC/IRON TRANSPORTER"/>
    <property type="match status" value="1"/>
</dbReference>
<feature type="transmembrane region" description="Helical" evidence="5">
    <location>
        <begin position="250"/>
        <end position="269"/>
    </location>
</feature>
<evidence type="ECO:0000313" key="6">
    <source>
        <dbReference type="EMBL" id="KAL3276780.1"/>
    </source>
</evidence>
<dbReference type="AlphaFoldDB" id="A0ABD2NDD9"/>
<dbReference type="GO" id="GO:0006829">
    <property type="term" value="P:zinc ion transport"/>
    <property type="evidence" value="ECO:0007669"/>
    <property type="project" value="UniProtKB-ARBA"/>
</dbReference>
<dbReference type="EMBL" id="JABFTP020000103">
    <property type="protein sequence ID" value="KAL3276780.1"/>
    <property type="molecule type" value="Genomic_DNA"/>
</dbReference>
<feature type="transmembrane region" description="Helical" evidence="5">
    <location>
        <begin position="313"/>
        <end position="334"/>
    </location>
</feature>
<evidence type="ECO:0008006" key="8">
    <source>
        <dbReference type="Google" id="ProtNLM"/>
    </source>
</evidence>
<feature type="transmembrane region" description="Helical" evidence="5">
    <location>
        <begin position="187"/>
        <end position="208"/>
    </location>
</feature>
<comment type="caution">
    <text evidence="6">The sequence shown here is derived from an EMBL/GenBank/DDBJ whole genome shotgun (WGS) entry which is preliminary data.</text>
</comment>
<feature type="transmembrane region" description="Helical" evidence="5">
    <location>
        <begin position="12"/>
        <end position="32"/>
    </location>
</feature>
<sequence>MNLIVSKVLVAVSMAILRFSFVYIPIKIHNFIQKPSTSKKLHQHTILSGEKRFSFYITMFHSFGAGVMLCTCLIHLLWEVHILLDSSSEGQIASFSQLLICIGFFVIYFVEEFSQWVLSKVPSSPLKYNTKSSSTICELLMSSIKQHISHCEHCTPFERQSNEDTSTDSMVSANMSIVFSKRDYAKFLFTETAIALHAIFEGLAIGLQCEEANIWYLSIGMAIHSATTLLYVGLNLIVTRANKKTILAHYFFLSVSNPCGILLGLFVSLQNTLDYEKKKMINAYMEALSAGTILYITFFDVLSKEKRKQVHRLYRGISMMLGFGLMCYLEYFAFTEESFRHSR</sequence>
<proteinExistence type="predicted"/>
<keyword evidence="3 5" id="KW-1133">Transmembrane helix</keyword>
<dbReference type="GO" id="GO:0016020">
    <property type="term" value="C:membrane"/>
    <property type="evidence" value="ECO:0007669"/>
    <property type="project" value="UniProtKB-SubCell"/>
</dbReference>
<comment type="subcellular location">
    <subcellularLocation>
        <location evidence="1">Membrane</location>
        <topology evidence="1">Multi-pass membrane protein</topology>
    </subcellularLocation>
</comment>
<feature type="transmembrane region" description="Helical" evidence="5">
    <location>
        <begin position="90"/>
        <end position="110"/>
    </location>
</feature>